<evidence type="ECO:0000313" key="2">
    <source>
        <dbReference type="EMBL" id="CAF1669730.1"/>
    </source>
</evidence>
<sequence length="262" mass="29622">MFSLKEIFFQPLKCQPNINTLHVHRNPTTGNQQIFLIGLDGLGVVVEYVQTTNECKAYTISLQDAQSDCRVLCMEILPISKYNSSPAIIYGYAKTNGISNSDDCTSYYLDRVQIVENNTKSSLQNRPLTFAAKFMKTIITKNIMTNENEVILVVAGADKLSFFSEKNERLLQDITKIIDLYLPELKQTTGSVCTMDLLSISDPKTDQLKQRFIACGHADGLLDLYITDIQTDGSIQTTQKTLEYDSFISTVKFFYHNHKPLE</sequence>
<dbReference type="Proteomes" id="UP000663854">
    <property type="component" value="Unassembled WGS sequence"/>
</dbReference>
<dbReference type="Proteomes" id="UP000663870">
    <property type="component" value="Unassembled WGS sequence"/>
</dbReference>
<organism evidence="2 3">
    <name type="scientific">Rotaria sordida</name>
    <dbReference type="NCBI Taxonomy" id="392033"/>
    <lineage>
        <taxon>Eukaryota</taxon>
        <taxon>Metazoa</taxon>
        <taxon>Spiralia</taxon>
        <taxon>Gnathifera</taxon>
        <taxon>Rotifera</taxon>
        <taxon>Eurotatoria</taxon>
        <taxon>Bdelloidea</taxon>
        <taxon>Philodinida</taxon>
        <taxon>Philodinidae</taxon>
        <taxon>Rotaria</taxon>
    </lineage>
</organism>
<gene>
    <name evidence="2" type="ORF">JXQ802_LOCUS57386</name>
    <name evidence="1" type="ORF">PYM288_LOCUS40792</name>
</gene>
<name>A0A816G3E4_9BILA</name>
<dbReference type="EMBL" id="CAJNOH010013043">
    <property type="protein sequence ID" value="CAF1541672.1"/>
    <property type="molecule type" value="Genomic_DNA"/>
</dbReference>
<feature type="non-terminal residue" evidence="2">
    <location>
        <position position="262"/>
    </location>
</feature>
<reference evidence="2" key="1">
    <citation type="submission" date="2021-02" db="EMBL/GenBank/DDBJ databases">
        <authorList>
            <person name="Nowell W R."/>
        </authorList>
    </citation>
    <scope>NUCLEOTIDE SEQUENCE</scope>
</reference>
<evidence type="ECO:0000313" key="1">
    <source>
        <dbReference type="EMBL" id="CAF1541672.1"/>
    </source>
</evidence>
<dbReference type="AlphaFoldDB" id="A0A816G3E4"/>
<comment type="caution">
    <text evidence="2">The sequence shown here is derived from an EMBL/GenBank/DDBJ whole genome shotgun (WGS) entry which is preliminary data.</text>
</comment>
<protein>
    <submittedName>
        <fullName evidence="2">Uncharacterized protein</fullName>
    </submittedName>
</protein>
<keyword evidence="3" id="KW-1185">Reference proteome</keyword>
<proteinExistence type="predicted"/>
<dbReference type="EMBL" id="CAJNOL010014927">
    <property type="protein sequence ID" value="CAF1669730.1"/>
    <property type="molecule type" value="Genomic_DNA"/>
</dbReference>
<evidence type="ECO:0000313" key="3">
    <source>
        <dbReference type="Proteomes" id="UP000663870"/>
    </source>
</evidence>
<accession>A0A816G3E4</accession>